<dbReference type="KEGG" id="ndi:NDAI_0I01340"/>
<dbReference type="GO" id="GO:0098554">
    <property type="term" value="C:cytoplasmic side of endoplasmic reticulum membrane"/>
    <property type="evidence" value="ECO:0007669"/>
    <property type="project" value="EnsemblFungi"/>
</dbReference>
<dbReference type="STRING" id="1071378.G0WFZ2"/>
<accession>G0WFZ2</accession>
<dbReference type="GO" id="GO:0005484">
    <property type="term" value="F:SNAP receptor activity"/>
    <property type="evidence" value="ECO:0007669"/>
    <property type="project" value="EnsemblFungi"/>
</dbReference>
<comment type="subcellular location">
    <subcellularLocation>
        <location evidence="1">Endoplasmic reticulum membrane</location>
        <topology evidence="1">Single-pass type IV membrane protein</topology>
    </subcellularLocation>
</comment>
<evidence type="ECO:0000256" key="9">
    <source>
        <dbReference type="ARBA" id="ARBA00023136"/>
    </source>
</evidence>
<evidence type="ECO:0000313" key="11">
    <source>
        <dbReference type="EMBL" id="CCD26703.1"/>
    </source>
</evidence>
<gene>
    <name evidence="11" type="primary">NDAI0I01340</name>
    <name evidence="11" type="ordered locus">NDAI_0I01340</name>
</gene>
<dbReference type="OrthoDB" id="4008582at2759"/>
<name>G0WFZ2_NAUDC</name>
<keyword evidence="6" id="KW-0931">ER-Golgi transport</keyword>
<evidence type="ECO:0000256" key="8">
    <source>
        <dbReference type="ARBA" id="ARBA00022989"/>
    </source>
</evidence>
<dbReference type="Pfam" id="PF09753">
    <property type="entry name" value="Use1"/>
    <property type="match status" value="1"/>
</dbReference>
<dbReference type="GO" id="GO:0015031">
    <property type="term" value="P:protein transport"/>
    <property type="evidence" value="ECO:0007669"/>
    <property type="project" value="UniProtKB-KW"/>
</dbReference>
<evidence type="ECO:0000256" key="7">
    <source>
        <dbReference type="ARBA" id="ARBA00022927"/>
    </source>
</evidence>
<keyword evidence="12" id="KW-1185">Reference proteome</keyword>
<evidence type="ECO:0000256" key="3">
    <source>
        <dbReference type="ARBA" id="ARBA00022448"/>
    </source>
</evidence>
<evidence type="ECO:0000256" key="2">
    <source>
        <dbReference type="ARBA" id="ARBA00007891"/>
    </source>
</evidence>
<dbReference type="CDD" id="cd15860">
    <property type="entry name" value="SNARE_USE1"/>
    <property type="match status" value="1"/>
</dbReference>
<evidence type="ECO:0000256" key="1">
    <source>
        <dbReference type="ARBA" id="ARBA00004163"/>
    </source>
</evidence>
<evidence type="ECO:0000256" key="5">
    <source>
        <dbReference type="ARBA" id="ARBA00022824"/>
    </source>
</evidence>
<evidence type="ECO:0000256" key="4">
    <source>
        <dbReference type="ARBA" id="ARBA00022692"/>
    </source>
</evidence>
<comment type="similarity">
    <text evidence="2">Belongs to the USE1 family.</text>
</comment>
<dbReference type="RefSeq" id="XP_003671946.1">
    <property type="nucleotide sequence ID" value="XM_003671898.1"/>
</dbReference>
<organism evidence="11 12">
    <name type="scientific">Naumovozyma dairenensis (strain ATCC 10597 / BCRC 20456 / CBS 421 / NBRC 0211 / NRRL Y-12639)</name>
    <name type="common">Saccharomyces dairenensis</name>
    <dbReference type="NCBI Taxonomy" id="1071378"/>
    <lineage>
        <taxon>Eukaryota</taxon>
        <taxon>Fungi</taxon>
        <taxon>Dikarya</taxon>
        <taxon>Ascomycota</taxon>
        <taxon>Saccharomycotina</taxon>
        <taxon>Saccharomycetes</taxon>
        <taxon>Saccharomycetales</taxon>
        <taxon>Saccharomycetaceae</taxon>
        <taxon>Naumovozyma</taxon>
    </lineage>
</organism>
<evidence type="ECO:0000256" key="6">
    <source>
        <dbReference type="ARBA" id="ARBA00022892"/>
    </source>
</evidence>
<keyword evidence="3" id="KW-0813">Transport</keyword>
<keyword evidence="4 10" id="KW-0812">Transmembrane</keyword>
<dbReference type="EMBL" id="HE580275">
    <property type="protein sequence ID" value="CCD26703.1"/>
    <property type="molecule type" value="Genomic_DNA"/>
</dbReference>
<evidence type="ECO:0000256" key="10">
    <source>
        <dbReference type="SAM" id="Phobius"/>
    </source>
</evidence>
<reference evidence="11 12" key="1">
    <citation type="journal article" date="2011" name="Proc. Natl. Acad. Sci. U.S.A.">
        <title>Evolutionary erosion of yeast sex chromosomes by mating-type switching accidents.</title>
        <authorList>
            <person name="Gordon J.L."/>
            <person name="Armisen D."/>
            <person name="Proux-Wera E."/>
            <person name="Oheigeartaigh S.S."/>
            <person name="Byrne K.P."/>
            <person name="Wolfe K.H."/>
        </authorList>
    </citation>
    <scope>NUCLEOTIDE SEQUENCE [LARGE SCALE GENOMIC DNA]</scope>
    <source>
        <strain evidence="12">ATCC 10597 / BCRC 20456 / CBS 421 / NBRC 0211 / NRRL Y-12639</strain>
    </source>
</reference>
<dbReference type="GO" id="GO:0006890">
    <property type="term" value="P:retrograde vesicle-mediated transport, Golgi to endoplasmic reticulum"/>
    <property type="evidence" value="ECO:0007669"/>
    <property type="project" value="EnsemblFungi"/>
</dbReference>
<sequence length="290" mass="32937">MVDVAALESGCRLHSSNVEDNNNKHGSDNEDAFLSYIINTKLIENLNHIRQDSIMNTHSTQQLQLQLKQQQQQQRERQPLASYDEYLQRLEFQCSKDNYELLKILESKYKEVQESNRTRRYSVDFDSANGSDITASIENDNSKIENTEEIHDNDDHQHDDGVTALRQRLLGRRLSNNGDALVPENDSSADKQIENHDNMQQSLIEDMTKLVGSLKQGAVAFQTALDEDKKVLGAAEIGIQVASKGLVDISSKLRKYDKAKLGYLFYIGAFLFMIVGLIITFIIIRLFPAL</sequence>
<keyword evidence="9 10" id="KW-0472">Membrane</keyword>
<proteinExistence type="inferred from homology"/>
<dbReference type="OMA" id="DSIMNTH"/>
<evidence type="ECO:0000313" key="12">
    <source>
        <dbReference type="Proteomes" id="UP000000689"/>
    </source>
</evidence>
<keyword evidence="5" id="KW-0256">Endoplasmic reticulum</keyword>
<keyword evidence="8 10" id="KW-1133">Transmembrane helix</keyword>
<dbReference type="Proteomes" id="UP000000689">
    <property type="component" value="Chromosome 9"/>
</dbReference>
<dbReference type="InterPro" id="IPR019150">
    <property type="entry name" value="Vesicle_transport_protein_Use1"/>
</dbReference>
<keyword evidence="7" id="KW-0653">Protein transport</keyword>
<dbReference type="PANTHER" id="PTHR13050:SF7">
    <property type="entry name" value="VESICLE TRANSPORT PROTEIN USE1"/>
    <property type="match status" value="1"/>
</dbReference>
<dbReference type="GO" id="GO:0031201">
    <property type="term" value="C:SNARE complex"/>
    <property type="evidence" value="ECO:0007669"/>
    <property type="project" value="EnsemblFungi"/>
</dbReference>
<dbReference type="eggNOG" id="KOG2678">
    <property type="taxonomic scope" value="Eukaryota"/>
</dbReference>
<dbReference type="HOGENOM" id="CLU_093583_0_0_1"/>
<feature type="transmembrane region" description="Helical" evidence="10">
    <location>
        <begin position="263"/>
        <end position="287"/>
    </location>
</feature>
<dbReference type="GeneID" id="11493557"/>
<protein>
    <submittedName>
        <fullName evidence="11">Uncharacterized protein</fullName>
    </submittedName>
</protein>
<dbReference type="PANTHER" id="PTHR13050">
    <property type="entry name" value="USE1-LIKE PROTEIN"/>
    <property type="match status" value="1"/>
</dbReference>
<dbReference type="AlphaFoldDB" id="G0WFZ2"/>